<keyword evidence="1" id="KW-1133">Transmembrane helix</keyword>
<dbReference type="Gene3D" id="3.40.50.150">
    <property type="entry name" value="Vaccinia Virus protein VP39"/>
    <property type="match status" value="1"/>
</dbReference>
<evidence type="ECO:0000256" key="1">
    <source>
        <dbReference type="SAM" id="Phobius"/>
    </source>
</evidence>
<dbReference type="Pfam" id="PF08241">
    <property type="entry name" value="Methyltransf_11"/>
    <property type="match status" value="1"/>
</dbReference>
<evidence type="ECO:0000259" key="2">
    <source>
        <dbReference type="Pfam" id="PF08241"/>
    </source>
</evidence>
<proteinExistence type="predicted"/>
<evidence type="ECO:0000313" key="4">
    <source>
        <dbReference type="Proteomes" id="UP000033958"/>
    </source>
</evidence>
<feature type="domain" description="Methyltransferase type 11" evidence="2">
    <location>
        <begin position="27"/>
        <end position="121"/>
    </location>
</feature>
<sequence length="231" mass="26152">MPDYRSNKVRTNNDDSSRQMLRTVKILDVGCGTGENFSWLSKFGEVVGADTSELAIELANQKGRAVLGRAPAFAGRAEDLPFEDNTFNLITAFDVLEHLPDETRVLKEWGRVLCSGGYLFLSVPAYQWLYGPHDRALQHLRRYNLSQLKKILQNNGFHIIFASYFFCLTFPAFLAQRWLVKFSQNDTSQYVGVAPWLNSFLIALGKAESAWLKFGQFPFGSSIVILARKID</sequence>
<dbReference type="EMBL" id="LCJZ01000011">
    <property type="protein sequence ID" value="KKT86905.1"/>
    <property type="molecule type" value="Genomic_DNA"/>
</dbReference>
<name>A0A0G1KTS5_UNCK3</name>
<dbReference type="Proteomes" id="UP000033958">
    <property type="component" value="Unassembled WGS sequence"/>
</dbReference>
<dbReference type="GO" id="GO:0032259">
    <property type="term" value="P:methylation"/>
    <property type="evidence" value="ECO:0007669"/>
    <property type="project" value="UniProtKB-KW"/>
</dbReference>
<reference evidence="3 4" key="1">
    <citation type="journal article" date="2015" name="Nature">
        <title>rRNA introns, odd ribosomes, and small enigmatic genomes across a large radiation of phyla.</title>
        <authorList>
            <person name="Brown C.T."/>
            <person name="Hug L.A."/>
            <person name="Thomas B.C."/>
            <person name="Sharon I."/>
            <person name="Castelle C.J."/>
            <person name="Singh A."/>
            <person name="Wilkins M.J."/>
            <person name="Williams K.H."/>
            <person name="Banfield J.F."/>
        </authorList>
    </citation>
    <scope>NUCLEOTIDE SEQUENCE [LARGE SCALE GENOMIC DNA]</scope>
</reference>
<keyword evidence="3" id="KW-0489">Methyltransferase</keyword>
<dbReference type="GO" id="GO:0008757">
    <property type="term" value="F:S-adenosylmethionine-dependent methyltransferase activity"/>
    <property type="evidence" value="ECO:0007669"/>
    <property type="project" value="InterPro"/>
</dbReference>
<keyword evidence="1" id="KW-0812">Transmembrane</keyword>
<dbReference type="SUPFAM" id="SSF53335">
    <property type="entry name" value="S-adenosyl-L-methionine-dependent methyltransferases"/>
    <property type="match status" value="1"/>
</dbReference>
<protein>
    <submittedName>
        <fullName evidence="3">Methyltransferase type 11</fullName>
    </submittedName>
</protein>
<dbReference type="InterPro" id="IPR029063">
    <property type="entry name" value="SAM-dependent_MTases_sf"/>
</dbReference>
<feature type="transmembrane region" description="Helical" evidence="1">
    <location>
        <begin position="156"/>
        <end position="175"/>
    </location>
</feature>
<gene>
    <name evidence="3" type="ORF">VE97_C0011G0001</name>
</gene>
<dbReference type="InterPro" id="IPR013216">
    <property type="entry name" value="Methyltransf_11"/>
</dbReference>
<dbReference type="PANTHER" id="PTHR43861">
    <property type="entry name" value="TRANS-ACONITATE 2-METHYLTRANSFERASE-RELATED"/>
    <property type="match status" value="1"/>
</dbReference>
<keyword evidence="3" id="KW-0808">Transferase</keyword>
<keyword evidence="1" id="KW-0472">Membrane</keyword>
<comment type="caution">
    <text evidence="3">The sequence shown here is derived from an EMBL/GenBank/DDBJ whole genome shotgun (WGS) entry which is preliminary data.</text>
</comment>
<dbReference type="AlphaFoldDB" id="A0A0G1KTS5"/>
<organism evidence="3 4">
    <name type="scientific">candidate division Kazan bacterium GW2011_GWB1_45_10</name>
    <dbReference type="NCBI Taxonomy" id="1620411"/>
    <lineage>
        <taxon>Bacteria</taxon>
        <taxon>Bacteria division Kazan-3B-28</taxon>
    </lineage>
</organism>
<evidence type="ECO:0000313" key="3">
    <source>
        <dbReference type="EMBL" id="KKT86905.1"/>
    </source>
</evidence>
<accession>A0A0G1KTS5</accession>
<dbReference type="CDD" id="cd02440">
    <property type="entry name" value="AdoMet_MTases"/>
    <property type="match status" value="1"/>
</dbReference>